<organism evidence="1 2">
    <name type="scientific">Staphylotrichum tortipilum</name>
    <dbReference type="NCBI Taxonomy" id="2831512"/>
    <lineage>
        <taxon>Eukaryota</taxon>
        <taxon>Fungi</taxon>
        <taxon>Dikarya</taxon>
        <taxon>Ascomycota</taxon>
        <taxon>Pezizomycotina</taxon>
        <taxon>Sordariomycetes</taxon>
        <taxon>Sordariomycetidae</taxon>
        <taxon>Sordariales</taxon>
        <taxon>Chaetomiaceae</taxon>
        <taxon>Staphylotrichum</taxon>
    </lineage>
</organism>
<reference evidence="1" key="1">
    <citation type="journal article" date="2023" name="Mol. Phylogenet. Evol.">
        <title>Genome-scale phylogeny and comparative genomics of the fungal order Sordariales.</title>
        <authorList>
            <person name="Hensen N."/>
            <person name="Bonometti L."/>
            <person name="Westerberg I."/>
            <person name="Brannstrom I.O."/>
            <person name="Guillou S."/>
            <person name="Cros-Aarteil S."/>
            <person name="Calhoun S."/>
            <person name="Haridas S."/>
            <person name="Kuo A."/>
            <person name="Mondo S."/>
            <person name="Pangilinan J."/>
            <person name="Riley R."/>
            <person name="LaButti K."/>
            <person name="Andreopoulos B."/>
            <person name="Lipzen A."/>
            <person name="Chen C."/>
            <person name="Yan M."/>
            <person name="Daum C."/>
            <person name="Ng V."/>
            <person name="Clum A."/>
            <person name="Steindorff A."/>
            <person name="Ohm R.A."/>
            <person name="Martin F."/>
            <person name="Silar P."/>
            <person name="Natvig D.O."/>
            <person name="Lalanne C."/>
            <person name="Gautier V."/>
            <person name="Ament-Velasquez S.L."/>
            <person name="Kruys A."/>
            <person name="Hutchinson M.I."/>
            <person name="Powell A.J."/>
            <person name="Barry K."/>
            <person name="Miller A.N."/>
            <person name="Grigoriev I.V."/>
            <person name="Debuchy R."/>
            <person name="Gladieux P."/>
            <person name="Hiltunen Thoren M."/>
            <person name="Johannesson H."/>
        </authorList>
    </citation>
    <scope>NUCLEOTIDE SEQUENCE</scope>
    <source>
        <strain evidence="1">CBS 103.79</strain>
    </source>
</reference>
<dbReference type="AlphaFoldDB" id="A0AAN6RQ19"/>
<gene>
    <name evidence="1" type="ORF">C8A05DRAFT_18852</name>
</gene>
<keyword evidence="2" id="KW-1185">Reference proteome</keyword>
<comment type="caution">
    <text evidence="1">The sequence shown here is derived from an EMBL/GenBank/DDBJ whole genome shotgun (WGS) entry which is preliminary data.</text>
</comment>
<dbReference type="EMBL" id="MU855909">
    <property type="protein sequence ID" value="KAK3898609.1"/>
    <property type="molecule type" value="Genomic_DNA"/>
</dbReference>
<accession>A0AAN6RQ19</accession>
<sequence>MKHGHRWGIKFIAGRGSKKLEDGDAAAMAPIPPVVQWQVGDWRPSKEVSSLFESLGRQEWLDFEWSRYRYTAGHDLLGNSESSPM</sequence>
<name>A0AAN6RQ19_9PEZI</name>
<reference evidence="1" key="2">
    <citation type="submission" date="2023-05" db="EMBL/GenBank/DDBJ databases">
        <authorList>
            <consortium name="Lawrence Berkeley National Laboratory"/>
            <person name="Steindorff A."/>
            <person name="Hensen N."/>
            <person name="Bonometti L."/>
            <person name="Westerberg I."/>
            <person name="Brannstrom I.O."/>
            <person name="Guillou S."/>
            <person name="Cros-Aarteil S."/>
            <person name="Calhoun S."/>
            <person name="Haridas S."/>
            <person name="Kuo A."/>
            <person name="Mondo S."/>
            <person name="Pangilinan J."/>
            <person name="Riley R."/>
            <person name="Labutti K."/>
            <person name="Andreopoulos B."/>
            <person name="Lipzen A."/>
            <person name="Chen C."/>
            <person name="Yanf M."/>
            <person name="Daum C."/>
            <person name="Ng V."/>
            <person name="Clum A."/>
            <person name="Ohm R."/>
            <person name="Martin F."/>
            <person name="Silar P."/>
            <person name="Natvig D."/>
            <person name="Lalanne C."/>
            <person name="Gautier V."/>
            <person name="Ament-Velasquez S.L."/>
            <person name="Kruys A."/>
            <person name="Hutchinson M.I."/>
            <person name="Powell A.J."/>
            <person name="Barry K."/>
            <person name="Miller A.N."/>
            <person name="Grigoriev I.V."/>
            <person name="Debuchy R."/>
            <person name="Gladieux P."/>
            <person name="Thoren M.H."/>
            <person name="Johannesson H."/>
        </authorList>
    </citation>
    <scope>NUCLEOTIDE SEQUENCE</scope>
    <source>
        <strain evidence="1">CBS 103.79</strain>
    </source>
</reference>
<protein>
    <submittedName>
        <fullName evidence="1">Uncharacterized protein</fullName>
    </submittedName>
</protein>
<dbReference type="Proteomes" id="UP001303889">
    <property type="component" value="Unassembled WGS sequence"/>
</dbReference>
<evidence type="ECO:0000313" key="2">
    <source>
        <dbReference type="Proteomes" id="UP001303889"/>
    </source>
</evidence>
<evidence type="ECO:0000313" key="1">
    <source>
        <dbReference type="EMBL" id="KAK3898609.1"/>
    </source>
</evidence>
<proteinExistence type="predicted"/>